<dbReference type="SUPFAM" id="SSF100939">
    <property type="entry name" value="SPOC domain-like"/>
    <property type="match status" value="1"/>
</dbReference>
<evidence type="ECO:0000256" key="12">
    <source>
        <dbReference type="SAM" id="MobiDB-lite"/>
    </source>
</evidence>
<dbReference type="GO" id="GO:0005524">
    <property type="term" value="F:ATP binding"/>
    <property type="evidence" value="ECO:0007669"/>
    <property type="project" value="UniProtKB-KW"/>
</dbReference>
<comment type="subcellular location">
    <subcellularLocation>
        <location evidence="1">Nucleus</location>
    </subcellularLocation>
</comment>
<evidence type="ECO:0000259" key="13">
    <source>
        <dbReference type="SMART" id="SM00559"/>
    </source>
</evidence>
<keyword evidence="3" id="KW-0547">Nucleotide-binding</keyword>
<dbReference type="Gene3D" id="3.40.50.410">
    <property type="entry name" value="von Willebrand factor, type A domain"/>
    <property type="match status" value="1"/>
</dbReference>
<feature type="region of interest" description="Disordered" evidence="12">
    <location>
        <begin position="158"/>
        <end position="188"/>
    </location>
</feature>
<dbReference type="GO" id="GO:0006303">
    <property type="term" value="P:double-strand break repair via nonhomologous end joining"/>
    <property type="evidence" value="ECO:0007669"/>
    <property type="project" value="InterPro"/>
</dbReference>
<dbReference type="InterPro" id="IPR024193">
    <property type="entry name" value="Ku80"/>
</dbReference>
<dbReference type="InterPro" id="IPR016194">
    <property type="entry name" value="SPOC-like_C_dom_sf"/>
</dbReference>
<accession>A0AAD2D9P6</accession>
<keyword evidence="9" id="KW-0233">DNA recombination</keyword>
<dbReference type="InterPro" id="IPR036494">
    <property type="entry name" value="Ku_C_sf"/>
</dbReference>
<keyword evidence="7" id="KW-0067">ATP-binding</keyword>
<dbReference type="Pfam" id="PF08785">
    <property type="entry name" value="Ku_PK_bind"/>
    <property type="match status" value="1"/>
</dbReference>
<dbReference type="Gene3D" id="1.10.1600.10">
    <property type="match status" value="1"/>
</dbReference>
<dbReference type="GO" id="GO:0003684">
    <property type="term" value="F:damaged DNA binding"/>
    <property type="evidence" value="ECO:0007669"/>
    <property type="project" value="InterPro"/>
</dbReference>
<comment type="caution">
    <text evidence="14">The sequence shown here is derived from an EMBL/GenBank/DDBJ whole genome shotgun (WGS) entry which is preliminary data.</text>
</comment>
<feature type="region of interest" description="Disordered" evidence="12">
    <location>
        <begin position="565"/>
        <end position="587"/>
    </location>
</feature>
<dbReference type="InterPro" id="IPR036465">
    <property type="entry name" value="vWFA_dom_sf"/>
</dbReference>
<dbReference type="GO" id="GO:0006310">
    <property type="term" value="P:DNA recombination"/>
    <property type="evidence" value="ECO:0007669"/>
    <property type="project" value="UniProtKB-KW"/>
</dbReference>
<dbReference type="GO" id="GO:0042162">
    <property type="term" value="F:telomeric DNA binding"/>
    <property type="evidence" value="ECO:0007669"/>
    <property type="project" value="InterPro"/>
</dbReference>
<comment type="similarity">
    <text evidence="2">Belongs to the ku80 family.</text>
</comment>
<protein>
    <recommendedName>
        <fullName evidence="13">Ku domain-containing protein</fullName>
    </recommendedName>
</protein>
<evidence type="ECO:0000256" key="11">
    <source>
        <dbReference type="ARBA" id="ARBA00023242"/>
    </source>
</evidence>
<dbReference type="PANTHER" id="PTHR12604:SF4">
    <property type="entry name" value="X-RAY REPAIR CROSS-COMPLEMENTING PROTEIN 5"/>
    <property type="match status" value="1"/>
</dbReference>
<dbReference type="Pfam" id="PF03731">
    <property type="entry name" value="Ku_N"/>
    <property type="match status" value="1"/>
</dbReference>
<dbReference type="PANTHER" id="PTHR12604">
    <property type="entry name" value="KU AUTOANTIGEN DNA HELICASE"/>
    <property type="match status" value="1"/>
</dbReference>
<evidence type="ECO:0000313" key="14">
    <source>
        <dbReference type="EMBL" id="CAI2386227.1"/>
    </source>
</evidence>
<evidence type="ECO:0000256" key="6">
    <source>
        <dbReference type="ARBA" id="ARBA00022806"/>
    </source>
</evidence>
<dbReference type="SMART" id="SM00559">
    <property type="entry name" value="Ku78"/>
    <property type="match status" value="1"/>
</dbReference>
<evidence type="ECO:0000256" key="5">
    <source>
        <dbReference type="ARBA" id="ARBA00022801"/>
    </source>
</evidence>
<dbReference type="SUPFAM" id="SSF53300">
    <property type="entry name" value="vWA-like"/>
    <property type="match status" value="1"/>
</dbReference>
<feature type="region of interest" description="Disordered" evidence="12">
    <location>
        <begin position="728"/>
        <end position="753"/>
    </location>
</feature>
<evidence type="ECO:0000256" key="8">
    <source>
        <dbReference type="ARBA" id="ARBA00023125"/>
    </source>
</evidence>
<gene>
    <name evidence="14" type="ORF">ECRASSUSDP1_LOCUS27836</name>
</gene>
<keyword evidence="5" id="KW-0378">Hydrolase</keyword>
<sequence>MNKPFRGGRKGRRRLHAAVDSIKRLIEQKLLYSKGTEIGIVSFGSDTTNNPINDRQGGYEHVDVIAYMEEPTPDLLSTLESRVKPSTTAKGDWIDGLIVGFDMIYNKIGTKKYTKRIFVVTDGENEVKEADQLQEIIEQLNASDTSVNIIAIDFCSSLEDSDSESGDPKEEHKSDGDDDDDENDNKPKGERLIKSELEELEEQLGDNTETQEQRDNQAILENFTSKIKGAIFPAKIAISIFKQFQKKDVSKRTKFRGALELAEGLDLEVCVYTKTTEEKMPSLKKHSLAVDPSDDVKEGEITREVFYTDSNDPEKKEIDPEEVIRAYFYGKKLVPIDKINEHVLKFTDERCLKMLGFTEGDKVPRQNYMSGCDIVVPVESSKNRRAFSALLKAMIDTDKVMIAKWVSRKNAAPKLVVLHPYQAPKFECLYMNVLPTVEDIRDYQFGSLMESNQEQQKAMDEFVDALDIDENENEQAVENEEGVYNPTLQYFNQCVIHRIYNGEDSQLPELNPTIEEQARPEAEYHERAQEEIKQLESVFELEENKEEIRRRERRQRLRDIILTGANEEEKETPQEVEATEEQVPEMEPAEKEMKFNFKDEEKVEKITSMNPIHDFEKMIEDRVVDRVDDALKQMRQIILDFIRHSTGGDMYEKALECLRKMRESSKDNDEAEQFNNFVTELKARFSVGMHQDFYETMRTQNIGLITKDESFKSKITKEEADEFFGFQNNNNVQEEVQEDKEEKKETSMFDDLE</sequence>
<organism evidence="14 15">
    <name type="scientific">Euplotes crassus</name>
    <dbReference type="NCBI Taxonomy" id="5936"/>
    <lineage>
        <taxon>Eukaryota</taxon>
        <taxon>Sar</taxon>
        <taxon>Alveolata</taxon>
        <taxon>Ciliophora</taxon>
        <taxon>Intramacronucleata</taxon>
        <taxon>Spirotrichea</taxon>
        <taxon>Hypotrichia</taxon>
        <taxon>Euplotida</taxon>
        <taxon>Euplotidae</taxon>
        <taxon>Moneuplotes</taxon>
    </lineage>
</organism>
<dbReference type="Proteomes" id="UP001295684">
    <property type="component" value="Unassembled WGS sequence"/>
</dbReference>
<evidence type="ECO:0000256" key="1">
    <source>
        <dbReference type="ARBA" id="ARBA00004123"/>
    </source>
</evidence>
<evidence type="ECO:0000256" key="4">
    <source>
        <dbReference type="ARBA" id="ARBA00022763"/>
    </source>
</evidence>
<dbReference type="InterPro" id="IPR005161">
    <property type="entry name" value="Ku_N"/>
</dbReference>
<dbReference type="GO" id="GO:0043564">
    <property type="term" value="C:Ku70:Ku80 complex"/>
    <property type="evidence" value="ECO:0007669"/>
    <property type="project" value="InterPro"/>
</dbReference>
<evidence type="ECO:0000256" key="7">
    <source>
        <dbReference type="ARBA" id="ARBA00022840"/>
    </source>
</evidence>
<evidence type="ECO:0000256" key="10">
    <source>
        <dbReference type="ARBA" id="ARBA00023204"/>
    </source>
</evidence>
<dbReference type="GO" id="GO:0003690">
    <property type="term" value="F:double-stranded DNA binding"/>
    <property type="evidence" value="ECO:0007669"/>
    <property type="project" value="TreeGrafter"/>
</dbReference>
<keyword evidence="8" id="KW-0238">DNA-binding</keyword>
<dbReference type="EMBL" id="CAMPGE010028716">
    <property type="protein sequence ID" value="CAI2386227.1"/>
    <property type="molecule type" value="Genomic_DNA"/>
</dbReference>
<evidence type="ECO:0000256" key="9">
    <source>
        <dbReference type="ARBA" id="ARBA00023172"/>
    </source>
</evidence>
<reference evidence="14" key="1">
    <citation type="submission" date="2023-07" db="EMBL/GenBank/DDBJ databases">
        <authorList>
            <consortium name="AG Swart"/>
            <person name="Singh M."/>
            <person name="Singh A."/>
            <person name="Seah K."/>
            <person name="Emmerich C."/>
        </authorList>
    </citation>
    <scope>NUCLEOTIDE SEQUENCE</scope>
    <source>
        <strain evidence="14">DP1</strain>
    </source>
</reference>
<feature type="domain" description="Ku" evidence="13">
    <location>
        <begin position="315"/>
        <end position="451"/>
    </location>
</feature>
<keyword evidence="4" id="KW-0227">DNA damage</keyword>
<dbReference type="InterPro" id="IPR006164">
    <property type="entry name" value="DNA_bd_Ku70/Ku80"/>
</dbReference>
<dbReference type="CDD" id="cd00873">
    <property type="entry name" value="KU80"/>
    <property type="match status" value="1"/>
</dbReference>
<dbReference type="GO" id="GO:0016787">
    <property type="term" value="F:hydrolase activity"/>
    <property type="evidence" value="ECO:0007669"/>
    <property type="project" value="UniProtKB-KW"/>
</dbReference>
<dbReference type="SUPFAM" id="SSF101420">
    <property type="entry name" value="C-terminal domain of Ku80"/>
    <property type="match status" value="1"/>
</dbReference>
<dbReference type="AlphaFoldDB" id="A0AAD2D9P6"/>
<dbReference type="Pfam" id="PF02735">
    <property type="entry name" value="Ku"/>
    <property type="match status" value="1"/>
</dbReference>
<keyword evidence="11" id="KW-0539">Nucleus</keyword>
<evidence type="ECO:0000313" key="15">
    <source>
        <dbReference type="Proteomes" id="UP001295684"/>
    </source>
</evidence>
<evidence type="ECO:0000256" key="2">
    <source>
        <dbReference type="ARBA" id="ARBA00007726"/>
    </source>
</evidence>
<keyword evidence="10" id="KW-0234">DNA repair</keyword>
<dbReference type="InterPro" id="IPR014893">
    <property type="entry name" value="Ku_PK_bind"/>
</dbReference>
<dbReference type="GO" id="GO:0000723">
    <property type="term" value="P:telomere maintenance"/>
    <property type="evidence" value="ECO:0007669"/>
    <property type="project" value="InterPro"/>
</dbReference>
<keyword evidence="6" id="KW-0347">Helicase</keyword>
<feature type="compositionally biased region" description="Basic and acidic residues" evidence="12">
    <location>
        <begin position="166"/>
        <end position="175"/>
    </location>
</feature>
<name>A0AAD2D9P6_EUPCR</name>
<dbReference type="Gene3D" id="2.40.290.10">
    <property type="match status" value="1"/>
</dbReference>
<evidence type="ECO:0000256" key="3">
    <source>
        <dbReference type="ARBA" id="ARBA00022741"/>
    </source>
</evidence>
<keyword evidence="15" id="KW-1185">Reference proteome</keyword>
<dbReference type="Gene3D" id="1.25.40.240">
    <property type="entry name" value="Ku, C-terminal domain"/>
    <property type="match status" value="1"/>
</dbReference>
<proteinExistence type="inferred from homology"/>
<dbReference type="GO" id="GO:0004386">
    <property type="term" value="F:helicase activity"/>
    <property type="evidence" value="ECO:0007669"/>
    <property type="project" value="UniProtKB-KW"/>
</dbReference>